<dbReference type="SUPFAM" id="SSF53335">
    <property type="entry name" value="S-adenosyl-L-methionine-dependent methyltransferases"/>
    <property type="match status" value="1"/>
</dbReference>
<dbReference type="Pfam" id="PF10294">
    <property type="entry name" value="Methyltransf_16"/>
    <property type="match status" value="1"/>
</dbReference>
<dbReference type="PANTHER" id="PTHR14614:SF130">
    <property type="entry name" value="PROTEIN-LYSINE N-METHYLTRANSFERASE EEF2KMT"/>
    <property type="match status" value="1"/>
</dbReference>
<dbReference type="KEGG" id="uma:UMAG_02580"/>
<reference evidence="2 3" key="1">
    <citation type="journal article" date="2006" name="Nature">
        <title>Insights from the genome of the biotrophic fungal plant pathogen Ustilago maydis.</title>
        <authorList>
            <person name="Kamper J."/>
            <person name="Kahmann R."/>
            <person name="Bolker M."/>
            <person name="Ma L.J."/>
            <person name="Brefort T."/>
            <person name="Saville B.J."/>
            <person name="Banuett F."/>
            <person name="Kronstad J.W."/>
            <person name="Gold S.E."/>
            <person name="Muller O."/>
            <person name="Perlin M.H."/>
            <person name="Wosten H.A."/>
            <person name="de Vries R."/>
            <person name="Ruiz-Herrera J."/>
            <person name="Reynaga-Pena C.G."/>
            <person name="Snetselaar K."/>
            <person name="McCann M."/>
            <person name="Perez-Martin J."/>
            <person name="Feldbrugge M."/>
            <person name="Basse C.W."/>
            <person name="Steinberg G."/>
            <person name="Ibeas J.I."/>
            <person name="Holloman W."/>
            <person name="Guzman P."/>
            <person name="Farman M."/>
            <person name="Stajich J.E."/>
            <person name="Sentandreu R."/>
            <person name="Gonzalez-Prieto J.M."/>
            <person name="Kennell J.C."/>
            <person name="Molina L."/>
            <person name="Schirawski J."/>
            <person name="Mendoza-Mendoza A."/>
            <person name="Greilinger D."/>
            <person name="Munch K."/>
            <person name="Rossel N."/>
            <person name="Scherer M."/>
            <person name="Vranes M."/>
            <person name="Ladendorf O."/>
            <person name="Vincon V."/>
            <person name="Fuchs U."/>
            <person name="Sandrock B."/>
            <person name="Meng S."/>
            <person name="Ho E.C."/>
            <person name="Cahill M.J."/>
            <person name="Boyce K.J."/>
            <person name="Klose J."/>
            <person name="Klosterman S.J."/>
            <person name="Deelstra H.J."/>
            <person name="Ortiz-Castellanos L."/>
            <person name="Li W."/>
            <person name="Sanchez-Alonso P."/>
            <person name="Schreier P.H."/>
            <person name="Hauser-Hahn I."/>
            <person name="Vaupel M."/>
            <person name="Koopmann E."/>
            <person name="Friedrich G."/>
            <person name="Voss H."/>
            <person name="Schluter T."/>
            <person name="Margolis J."/>
            <person name="Platt D."/>
            <person name="Swimmer C."/>
            <person name="Gnirke A."/>
            <person name="Chen F."/>
            <person name="Vysotskaia V."/>
            <person name="Mannhaupt G."/>
            <person name="Guldener U."/>
            <person name="Munsterkotter M."/>
            <person name="Haase D."/>
            <person name="Oesterheld M."/>
            <person name="Mewes H.W."/>
            <person name="Mauceli E.W."/>
            <person name="DeCaprio D."/>
            <person name="Wade C.M."/>
            <person name="Butler J."/>
            <person name="Young S."/>
            <person name="Jaffe D.B."/>
            <person name="Calvo S."/>
            <person name="Nusbaum C."/>
            <person name="Galagan J."/>
            <person name="Birren B.W."/>
        </authorList>
    </citation>
    <scope>NUCLEOTIDE SEQUENCE [LARGE SCALE GENOMIC DNA]</scope>
    <source>
        <strain evidence="3">DSM 14603 / FGSC 9021 / UM521</strain>
    </source>
</reference>
<evidence type="ECO:0008006" key="4">
    <source>
        <dbReference type="Google" id="ProtNLM"/>
    </source>
</evidence>
<evidence type="ECO:0000313" key="3">
    <source>
        <dbReference type="Proteomes" id="UP000000561"/>
    </source>
</evidence>
<dbReference type="InterPro" id="IPR029063">
    <property type="entry name" value="SAM-dependent_MTases_sf"/>
</dbReference>
<gene>
    <name evidence="2" type="ORF">UMAG_02580</name>
</gene>
<proteinExistence type="predicted"/>
<evidence type="ECO:0000313" key="2">
    <source>
        <dbReference type="EMBL" id="KIS69231.1"/>
    </source>
</evidence>
<name>A0A0D1E002_MYCMD</name>
<dbReference type="eggNOG" id="KOG2497">
    <property type="taxonomic scope" value="Eukaryota"/>
</dbReference>
<evidence type="ECO:0000256" key="1">
    <source>
        <dbReference type="SAM" id="MobiDB-lite"/>
    </source>
</evidence>
<dbReference type="RefSeq" id="XP_011388983.1">
    <property type="nucleotide sequence ID" value="XM_011390681.1"/>
</dbReference>
<dbReference type="PANTHER" id="PTHR14614">
    <property type="entry name" value="HEPATOCELLULAR CARCINOMA-ASSOCIATED ANTIGEN"/>
    <property type="match status" value="1"/>
</dbReference>
<dbReference type="InParanoid" id="A0A0D1E002"/>
<keyword evidence="3" id="KW-1185">Reference proteome</keyword>
<dbReference type="AlphaFoldDB" id="A0A0D1E002"/>
<dbReference type="OrthoDB" id="194386at2759"/>
<dbReference type="InterPro" id="IPR019410">
    <property type="entry name" value="Methyltransf_16"/>
</dbReference>
<feature type="region of interest" description="Disordered" evidence="1">
    <location>
        <begin position="1"/>
        <end position="20"/>
    </location>
</feature>
<dbReference type="STRING" id="237631.A0A0D1E002"/>
<dbReference type="EMBL" id="CM003145">
    <property type="protein sequence ID" value="KIS69231.1"/>
    <property type="molecule type" value="Genomic_DNA"/>
</dbReference>
<dbReference type="Proteomes" id="UP000000561">
    <property type="component" value="Chromosome 6"/>
</dbReference>
<accession>A0A0D1E002</accession>
<protein>
    <recommendedName>
        <fullName evidence="4">FAM86 N-terminal domain-containing protein</fullName>
    </recommendedName>
</protein>
<organism evidence="2 3">
    <name type="scientific">Mycosarcoma maydis</name>
    <name type="common">Corn smut fungus</name>
    <name type="synonym">Ustilago maydis</name>
    <dbReference type="NCBI Taxonomy" id="5270"/>
    <lineage>
        <taxon>Eukaryota</taxon>
        <taxon>Fungi</taxon>
        <taxon>Dikarya</taxon>
        <taxon>Basidiomycota</taxon>
        <taxon>Ustilaginomycotina</taxon>
        <taxon>Ustilaginomycetes</taxon>
        <taxon>Ustilaginales</taxon>
        <taxon>Ustilaginaceae</taxon>
        <taxon>Mycosarcoma</taxon>
    </lineage>
</organism>
<sequence length="416" mass="45248">MTAAQQVDGSDSKDGPGPSTLMHARRTVLIQYQARIPPRSKAFVWPSHSILLRIQDQLDCDLFQHPMFQATARYQTLFLRELCARLDAAVQEECSELRRQGVDEIDYPEVDAALLERYTQVIANGSSGALAIYAGSAPDMEFTTHYWPMPARPGTTVDDTNRDEGDLLKNHSRVTLREEGSAISKGTTGLRTWEAGLRLAAHLVSDPSAITSPGTRILELGSGAGFVGAVCATHQLSCSHNDVHTVMTDMPGQVSTRLRETLQLNGLGSATETVEVRELDWLELAAERQQSQQRDDLPTIHFLAQAKPTLVLAADVVYDPELIDPLVETIQACLAAGGGACRALVASTIRNAQTYDAFKASLASFGLKTSVVTLQQPVMSVPDAIWAPDLPPLPVFPSAHDPHLNGRVELLCITLH</sequence>
<dbReference type="GO" id="GO:0016279">
    <property type="term" value="F:protein-lysine N-methyltransferase activity"/>
    <property type="evidence" value="ECO:0000318"/>
    <property type="project" value="GO_Central"/>
</dbReference>
<dbReference type="GeneID" id="23563294"/>
<dbReference type="Gene3D" id="3.40.50.150">
    <property type="entry name" value="Vaccinia Virus protein VP39"/>
    <property type="match status" value="1"/>
</dbReference>
<dbReference type="VEuPathDB" id="FungiDB:UMAG_02580"/>